<proteinExistence type="predicted"/>
<sequence>MGFTWWAPIRHYYGQCVILRVLGAGTKRSIIDEDKSGRIREKPVQEHK</sequence>
<comment type="caution">
    <text evidence="1">The sequence shown here is derived from an EMBL/GenBank/DDBJ whole genome shotgun (WGS) entry which is preliminary data.</text>
</comment>
<name>A0A6A4EBX1_9STRA</name>
<organism evidence="1 2">
    <name type="scientific">Phytophthora rubi</name>
    <dbReference type="NCBI Taxonomy" id="129364"/>
    <lineage>
        <taxon>Eukaryota</taxon>
        <taxon>Sar</taxon>
        <taxon>Stramenopiles</taxon>
        <taxon>Oomycota</taxon>
        <taxon>Peronosporomycetes</taxon>
        <taxon>Peronosporales</taxon>
        <taxon>Peronosporaceae</taxon>
        <taxon>Phytophthora</taxon>
    </lineage>
</organism>
<protein>
    <submittedName>
        <fullName evidence="1">Uncharacterized protein</fullName>
    </submittedName>
</protein>
<keyword evidence="2" id="KW-1185">Reference proteome</keyword>
<dbReference type="EMBL" id="QXFT01001563">
    <property type="protein sequence ID" value="KAE9315461.1"/>
    <property type="molecule type" value="Genomic_DNA"/>
</dbReference>
<accession>A0A6A4EBX1</accession>
<evidence type="ECO:0000313" key="1">
    <source>
        <dbReference type="EMBL" id="KAE9315461.1"/>
    </source>
</evidence>
<evidence type="ECO:0000313" key="2">
    <source>
        <dbReference type="Proteomes" id="UP000434957"/>
    </source>
</evidence>
<reference evidence="1 2" key="1">
    <citation type="submission" date="2018-08" db="EMBL/GenBank/DDBJ databases">
        <title>Genomic investigation of the strawberry pathogen Phytophthora fragariae indicates pathogenicity is determined by transcriptional variation in three key races.</title>
        <authorList>
            <person name="Adams T.M."/>
            <person name="Armitage A.D."/>
            <person name="Sobczyk M.K."/>
            <person name="Bates H.J."/>
            <person name="Dunwell J.M."/>
            <person name="Nellist C.F."/>
            <person name="Harrison R.J."/>
        </authorList>
    </citation>
    <scope>NUCLEOTIDE SEQUENCE [LARGE SCALE GENOMIC DNA]</scope>
    <source>
        <strain evidence="1 2">SCRP333</strain>
    </source>
</reference>
<gene>
    <name evidence="1" type="ORF">PR003_g18983</name>
</gene>
<dbReference type="AlphaFoldDB" id="A0A6A4EBX1"/>
<dbReference type="Proteomes" id="UP000434957">
    <property type="component" value="Unassembled WGS sequence"/>
</dbReference>